<dbReference type="NCBIfam" id="NF009206">
    <property type="entry name" value="PRK12555.1"/>
    <property type="match status" value="1"/>
</dbReference>
<dbReference type="Proteomes" id="UP000469523">
    <property type="component" value="Unassembled WGS sequence"/>
</dbReference>
<dbReference type="PROSITE" id="PS50122">
    <property type="entry name" value="CHEB"/>
    <property type="match status" value="1"/>
</dbReference>
<comment type="caution">
    <text evidence="10">The sequence shown here is derived from an EMBL/GenBank/DDBJ whole genome shotgun (WGS) entry which is preliminary data.</text>
</comment>
<feature type="active site" evidence="5 6">
    <location>
        <position position="195"/>
    </location>
</feature>
<organism evidence="10 11">
    <name type="scientific">Tissierella pigra</name>
    <dbReference type="NCBI Taxonomy" id="2607614"/>
    <lineage>
        <taxon>Bacteria</taxon>
        <taxon>Bacillati</taxon>
        <taxon>Bacillota</taxon>
        <taxon>Tissierellia</taxon>
        <taxon>Tissierellales</taxon>
        <taxon>Tissierellaceae</taxon>
        <taxon>Tissierella</taxon>
    </lineage>
</organism>
<dbReference type="Pfam" id="PF01339">
    <property type="entry name" value="CheB_methylest"/>
    <property type="match status" value="1"/>
</dbReference>
<sequence>MIKVLIVDDSALIRKILTDILKLDSEISVVGTAKNGKEALEKIEILKPDIITLDIEMPLMDGLTTLKHIISKYDLPVIMISSLTIEGAELTLKALDEGAIDFLSKPTNIFSLSQNEIKNEIIEKIKAGAKSKVHIEQSVKIKSIPKPSFENSILESKKFSNIIAIGTSTGGPRALQSLLPEIPKDINASIVIVQHMPPKFTKSLAERLNSISNIKIKEAEDGDILLRGHGYIAPGDYHMEVVKVGDSLVIKLNQEPKVMGLRPTVDRMMESVSRIKGYSKIGVILTGMGSDGTKGIIEMKKNNSYTIAQDESTSVVFGMPKSAIATKSIDKVLPLEDIGREIINKLEV</sequence>
<comment type="similarity">
    <text evidence="5">Belongs to the CheB family.</text>
</comment>
<keyword evidence="1 5" id="KW-0963">Cytoplasm</keyword>
<dbReference type="InterPro" id="IPR008248">
    <property type="entry name" value="CheB-like"/>
</dbReference>
<keyword evidence="5 7" id="KW-0597">Phosphoprotein</keyword>
<comment type="subcellular location">
    <subcellularLocation>
        <location evidence="5">Cytoplasm</location>
    </subcellularLocation>
</comment>
<dbReference type="SMART" id="SM00448">
    <property type="entry name" value="REC"/>
    <property type="match status" value="1"/>
</dbReference>
<dbReference type="CDD" id="cd16432">
    <property type="entry name" value="CheB_Rec"/>
    <property type="match status" value="1"/>
</dbReference>
<evidence type="ECO:0000313" key="11">
    <source>
        <dbReference type="Proteomes" id="UP000469523"/>
    </source>
</evidence>
<evidence type="ECO:0000256" key="2">
    <source>
        <dbReference type="ARBA" id="ARBA00022500"/>
    </source>
</evidence>
<evidence type="ECO:0000259" key="9">
    <source>
        <dbReference type="PROSITE" id="PS50122"/>
    </source>
</evidence>
<name>A0A6N7XRH0_9FIRM</name>
<evidence type="ECO:0000256" key="1">
    <source>
        <dbReference type="ARBA" id="ARBA00022490"/>
    </source>
</evidence>
<evidence type="ECO:0000256" key="5">
    <source>
        <dbReference type="HAMAP-Rule" id="MF_00099"/>
    </source>
</evidence>
<reference evidence="10 11" key="1">
    <citation type="submission" date="2019-09" db="EMBL/GenBank/DDBJ databases">
        <title>In-depth cultivation of the pig gut microbiome towards novel bacterial diversity and tailored functional studies.</title>
        <authorList>
            <person name="Wylensek D."/>
            <person name="Hitch T.C.A."/>
            <person name="Clavel T."/>
        </authorList>
    </citation>
    <scope>NUCLEOTIDE SEQUENCE [LARGE SCALE GENOMIC DNA]</scope>
    <source>
        <strain evidence="10 11">WCA3-693-APC-4?</strain>
    </source>
</reference>
<keyword evidence="2 5" id="KW-0145">Chemotaxis</keyword>
<gene>
    <name evidence="5" type="primary">cheB</name>
    <name evidence="10" type="ORF">FYJ83_00800</name>
</gene>
<dbReference type="GO" id="GO:0005737">
    <property type="term" value="C:cytoplasm"/>
    <property type="evidence" value="ECO:0007669"/>
    <property type="project" value="UniProtKB-SubCell"/>
</dbReference>
<protein>
    <recommendedName>
        <fullName evidence="5">Protein-glutamate methylesterase/protein-glutamine glutaminase</fullName>
        <ecNumber evidence="5">3.1.1.61</ecNumber>
        <ecNumber evidence="5">3.5.1.44</ecNumber>
    </recommendedName>
</protein>
<dbReference type="RefSeq" id="WP_154438132.1">
    <property type="nucleotide sequence ID" value="NZ_JAHLPJ010000001.1"/>
</dbReference>
<dbReference type="CDD" id="cd17541">
    <property type="entry name" value="REC_CheB-like"/>
    <property type="match status" value="1"/>
</dbReference>
<dbReference type="InterPro" id="IPR000673">
    <property type="entry name" value="Sig_transdc_resp-reg_Me-estase"/>
</dbReference>
<evidence type="ECO:0000259" key="8">
    <source>
        <dbReference type="PROSITE" id="PS50110"/>
    </source>
</evidence>
<dbReference type="Pfam" id="PF00072">
    <property type="entry name" value="Response_reg"/>
    <property type="match status" value="1"/>
</dbReference>
<dbReference type="SUPFAM" id="SSF52738">
    <property type="entry name" value="Methylesterase CheB, C-terminal domain"/>
    <property type="match status" value="1"/>
</dbReference>
<dbReference type="SUPFAM" id="SSF52172">
    <property type="entry name" value="CheY-like"/>
    <property type="match status" value="1"/>
</dbReference>
<dbReference type="EC" id="3.1.1.61" evidence="5"/>
<dbReference type="Gene3D" id="3.40.50.180">
    <property type="entry name" value="Methylesterase CheB, C-terminal domain"/>
    <property type="match status" value="1"/>
</dbReference>
<feature type="modified residue" description="4-aspartylphosphate" evidence="5 7">
    <location>
        <position position="54"/>
    </location>
</feature>
<evidence type="ECO:0000256" key="3">
    <source>
        <dbReference type="ARBA" id="ARBA00022801"/>
    </source>
</evidence>
<dbReference type="InterPro" id="IPR011006">
    <property type="entry name" value="CheY-like_superfamily"/>
</dbReference>
<evidence type="ECO:0000256" key="4">
    <source>
        <dbReference type="ARBA" id="ARBA00048267"/>
    </source>
</evidence>
<accession>A0A6N7XRH0</accession>
<evidence type="ECO:0000313" key="10">
    <source>
        <dbReference type="EMBL" id="MSU00003.1"/>
    </source>
</evidence>
<dbReference type="InterPro" id="IPR001789">
    <property type="entry name" value="Sig_transdc_resp-reg_receiver"/>
</dbReference>
<dbReference type="GO" id="GO:0006935">
    <property type="term" value="P:chemotaxis"/>
    <property type="evidence" value="ECO:0007669"/>
    <property type="project" value="UniProtKB-UniRule"/>
</dbReference>
<dbReference type="EC" id="3.5.1.44" evidence="5"/>
<keyword evidence="3 5" id="KW-0378">Hydrolase</keyword>
<dbReference type="PROSITE" id="PS50110">
    <property type="entry name" value="RESPONSE_REGULATORY"/>
    <property type="match status" value="1"/>
</dbReference>
<feature type="domain" description="Response regulatory" evidence="8">
    <location>
        <begin position="3"/>
        <end position="120"/>
    </location>
</feature>
<comment type="catalytic activity">
    <reaction evidence="5">
        <text>L-glutaminyl-[protein] + H2O = L-glutamyl-[protein] + NH4(+)</text>
        <dbReference type="Rhea" id="RHEA:16441"/>
        <dbReference type="Rhea" id="RHEA-COMP:10207"/>
        <dbReference type="Rhea" id="RHEA-COMP:10208"/>
        <dbReference type="ChEBI" id="CHEBI:15377"/>
        <dbReference type="ChEBI" id="CHEBI:28938"/>
        <dbReference type="ChEBI" id="CHEBI:29973"/>
        <dbReference type="ChEBI" id="CHEBI:30011"/>
        <dbReference type="EC" id="3.5.1.44"/>
    </reaction>
</comment>
<keyword evidence="11" id="KW-1185">Reference proteome</keyword>
<dbReference type="AlphaFoldDB" id="A0A6N7XRH0"/>
<dbReference type="PIRSF" id="PIRSF000876">
    <property type="entry name" value="RR_chemtxs_CheB"/>
    <property type="match status" value="1"/>
</dbReference>
<evidence type="ECO:0000256" key="7">
    <source>
        <dbReference type="PROSITE-ProRule" id="PRU00169"/>
    </source>
</evidence>
<feature type="active site" evidence="5 6">
    <location>
        <position position="168"/>
    </location>
</feature>
<dbReference type="GO" id="GO:0000156">
    <property type="term" value="F:phosphorelay response regulator activity"/>
    <property type="evidence" value="ECO:0007669"/>
    <property type="project" value="InterPro"/>
</dbReference>
<feature type="active site" evidence="5 6">
    <location>
        <position position="291"/>
    </location>
</feature>
<comment type="function">
    <text evidence="5">Involved in chemotaxis. Part of a chemotaxis signal transduction system that modulates chemotaxis in response to various stimuli. Catalyzes the demethylation of specific methylglutamate residues introduced into the chemoreceptors (methyl-accepting chemotaxis proteins or MCP) by CheR. Also mediates the irreversible deamidation of specific glutamine residues to glutamic acid.</text>
</comment>
<dbReference type="PANTHER" id="PTHR42872:SF6">
    <property type="entry name" value="PROTEIN-GLUTAMATE METHYLESTERASE_PROTEIN-GLUTAMINE GLUTAMINASE"/>
    <property type="match status" value="1"/>
</dbReference>
<dbReference type="InterPro" id="IPR035909">
    <property type="entry name" value="CheB_C"/>
</dbReference>
<comment type="PTM">
    <text evidence="5">Phosphorylated by CheA. Phosphorylation of the N-terminal regulatory domain activates the methylesterase activity.</text>
</comment>
<dbReference type="Gene3D" id="3.40.50.2300">
    <property type="match status" value="1"/>
</dbReference>
<comment type="domain">
    <text evidence="5">Contains a C-terminal catalytic domain, and an N-terminal region which modulates catalytic activity.</text>
</comment>
<dbReference type="PANTHER" id="PTHR42872">
    <property type="entry name" value="PROTEIN-GLUTAMATE METHYLESTERASE/PROTEIN-GLUTAMINE GLUTAMINASE"/>
    <property type="match status" value="1"/>
</dbReference>
<comment type="catalytic activity">
    <reaction evidence="4 5">
        <text>[protein]-L-glutamate 5-O-methyl ester + H2O = L-glutamyl-[protein] + methanol + H(+)</text>
        <dbReference type="Rhea" id="RHEA:23236"/>
        <dbReference type="Rhea" id="RHEA-COMP:10208"/>
        <dbReference type="Rhea" id="RHEA-COMP:10311"/>
        <dbReference type="ChEBI" id="CHEBI:15377"/>
        <dbReference type="ChEBI" id="CHEBI:15378"/>
        <dbReference type="ChEBI" id="CHEBI:17790"/>
        <dbReference type="ChEBI" id="CHEBI:29973"/>
        <dbReference type="ChEBI" id="CHEBI:82795"/>
        <dbReference type="EC" id="3.1.1.61"/>
    </reaction>
</comment>
<dbReference type="EMBL" id="VUNQ01000001">
    <property type="protein sequence ID" value="MSU00003.1"/>
    <property type="molecule type" value="Genomic_DNA"/>
</dbReference>
<dbReference type="GO" id="GO:0008984">
    <property type="term" value="F:protein-glutamate methylesterase activity"/>
    <property type="evidence" value="ECO:0007669"/>
    <property type="project" value="UniProtKB-UniRule"/>
</dbReference>
<dbReference type="GO" id="GO:0050568">
    <property type="term" value="F:protein-glutamine glutaminase activity"/>
    <property type="evidence" value="ECO:0007669"/>
    <property type="project" value="UniProtKB-UniRule"/>
</dbReference>
<dbReference type="NCBIfam" id="NF001965">
    <property type="entry name" value="PRK00742.1"/>
    <property type="match status" value="1"/>
</dbReference>
<proteinExistence type="inferred from homology"/>
<evidence type="ECO:0000256" key="6">
    <source>
        <dbReference type="PROSITE-ProRule" id="PRU00050"/>
    </source>
</evidence>
<feature type="domain" description="CheB-type methylesterase" evidence="9">
    <location>
        <begin position="145"/>
        <end position="348"/>
    </location>
</feature>
<dbReference type="HAMAP" id="MF_00099">
    <property type="entry name" value="CheB_chemtxs"/>
    <property type="match status" value="1"/>
</dbReference>